<accession>A0A2T8X2H1</accession>
<reference evidence="8 9" key="1">
    <citation type="submission" date="2018-04" db="EMBL/GenBank/DDBJ databases">
        <title>Serotype diversity and antimicrobial resistance among Salmonella enterica isolated from patients at an equine referral hospital.</title>
        <authorList>
            <person name="Leon I.M."/>
            <person name="Lawhon S.D."/>
            <person name="Norman K.N."/>
            <person name="Threadgill D.S."/>
            <person name="Ohta N."/>
            <person name="Vinasco J."/>
            <person name="Scott H.M."/>
        </authorList>
    </citation>
    <scope>NUCLEOTIDE SEQUENCE [LARGE SCALE GENOMIC DNA]</scope>
    <source>
        <strain evidence="7 8">159</strain>
        <strain evidence="6 9">230</strain>
    </source>
</reference>
<dbReference type="Proteomes" id="UP000245068">
    <property type="component" value="Unassembled WGS sequence"/>
</dbReference>
<dbReference type="InterPro" id="IPR006603">
    <property type="entry name" value="PQ-loop_rpt"/>
</dbReference>
<evidence type="ECO:0000256" key="5">
    <source>
        <dbReference type="SAM" id="Phobius"/>
    </source>
</evidence>
<evidence type="ECO:0000313" key="6">
    <source>
        <dbReference type="EMBL" id="PVJ44864.1"/>
    </source>
</evidence>
<keyword evidence="2 5" id="KW-0812">Transmembrane</keyword>
<name>A0A2T8X2H1_SALET</name>
<evidence type="ECO:0000256" key="4">
    <source>
        <dbReference type="ARBA" id="ARBA00023136"/>
    </source>
</evidence>
<evidence type="ECO:0000256" key="3">
    <source>
        <dbReference type="ARBA" id="ARBA00022989"/>
    </source>
</evidence>
<dbReference type="Gene3D" id="1.20.1280.290">
    <property type="match status" value="1"/>
</dbReference>
<dbReference type="AlphaFoldDB" id="A0A2T8X2H1"/>
<gene>
    <name evidence="7" type="ORF">C4784_19460</name>
    <name evidence="6" type="ORF">C4855_20035</name>
</gene>
<sequence>MDTILLTGLFAAFFTTFAFAPQSIKTLRTRNTEGISVVMYIMFLTGVIAWIAYGILRSDFAVLAANIVTLFLAAPVLVMTLLNRRKKHV</sequence>
<feature type="transmembrane region" description="Helical" evidence="5">
    <location>
        <begin position="34"/>
        <end position="53"/>
    </location>
</feature>
<dbReference type="EMBL" id="QDLV01000019">
    <property type="protein sequence ID" value="PVJ44864.1"/>
    <property type="molecule type" value="Genomic_DNA"/>
</dbReference>
<evidence type="ECO:0000313" key="8">
    <source>
        <dbReference type="Proteomes" id="UP000245068"/>
    </source>
</evidence>
<proteinExistence type="predicted"/>
<dbReference type="InterPro" id="IPR047662">
    <property type="entry name" value="SemiSWEET"/>
</dbReference>
<dbReference type="NCBIfam" id="NF037968">
    <property type="entry name" value="SemiSWEET_2"/>
    <property type="match status" value="1"/>
</dbReference>
<dbReference type="Pfam" id="PF04193">
    <property type="entry name" value="PQ-loop"/>
    <property type="match status" value="1"/>
</dbReference>
<dbReference type="GO" id="GO:0051119">
    <property type="term" value="F:sugar transmembrane transporter activity"/>
    <property type="evidence" value="ECO:0007669"/>
    <property type="project" value="InterPro"/>
</dbReference>
<keyword evidence="3 5" id="KW-1133">Transmembrane helix</keyword>
<feature type="transmembrane region" description="Helical" evidence="5">
    <location>
        <begin position="60"/>
        <end position="82"/>
    </location>
</feature>
<evidence type="ECO:0000256" key="1">
    <source>
        <dbReference type="ARBA" id="ARBA00004141"/>
    </source>
</evidence>
<evidence type="ECO:0000313" key="9">
    <source>
        <dbReference type="Proteomes" id="UP000245551"/>
    </source>
</evidence>
<comment type="subcellular location">
    <subcellularLocation>
        <location evidence="1">Membrane</location>
        <topology evidence="1">Multi-pass membrane protein</topology>
    </subcellularLocation>
</comment>
<evidence type="ECO:0000313" key="7">
    <source>
        <dbReference type="EMBL" id="PVM64681.1"/>
    </source>
</evidence>
<evidence type="ECO:0000256" key="2">
    <source>
        <dbReference type="ARBA" id="ARBA00022692"/>
    </source>
</evidence>
<organism evidence="6 9">
    <name type="scientific">Salmonella enterica subsp. enterica serovar Gaminara</name>
    <dbReference type="NCBI Taxonomy" id="913070"/>
    <lineage>
        <taxon>Bacteria</taxon>
        <taxon>Pseudomonadati</taxon>
        <taxon>Pseudomonadota</taxon>
        <taxon>Gammaproteobacteria</taxon>
        <taxon>Enterobacterales</taxon>
        <taxon>Enterobacteriaceae</taxon>
        <taxon>Salmonella</taxon>
    </lineage>
</organism>
<comment type="caution">
    <text evidence="6">The sequence shown here is derived from an EMBL/GenBank/DDBJ whole genome shotgun (WGS) entry which is preliminary data.</text>
</comment>
<dbReference type="RefSeq" id="WP_080078632.1">
    <property type="nucleotide sequence ID" value="NZ_QDLV01000019.1"/>
</dbReference>
<keyword evidence="4 5" id="KW-0472">Membrane</keyword>
<dbReference type="GO" id="GO:0016020">
    <property type="term" value="C:membrane"/>
    <property type="evidence" value="ECO:0007669"/>
    <property type="project" value="UniProtKB-SubCell"/>
</dbReference>
<protein>
    <recommendedName>
        <fullName evidence="10">Glutathione synthetase</fullName>
    </recommendedName>
</protein>
<dbReference type="Proteomes" id="UP000245551">
    <property type="component" value="Unassembled WGS sequence"/>
</dbReference>
<dbReference type="EMBL" id="QDOO01000019">
    <property type="protein sequence ID" value="PVM64681.1"/>
    <property type="molecule type" value="Genomic_DNA"/>
</dbReference>
<evidence type="ECO:0008006" key="10">
    <source>
        <dbReference type="Google" id="ProtNLM"/>
    </source>
</evidence>